<comment type="caution">
    <text evidence="1">The sequence shown here is derived from an EMBL/GenBank/DDBJ whole genome shotgun (WGS) entry which is preliminary data.</text>
</comment>
<keyword evidence="2" id="KW-1185">Reference proteome</keyword>
<dbReference type="EMBL" id="JABULH010000003">
    <property type="protein sequence ID" value="NTS65472.1"/>
    <property type="molecule type" value="Genomic_DNA"/>
</dbReference>
<organism evidence="1 2">
    <name type="scientific">Sphingomonas hominis</name>
    <dbReference type="NCBI Taxonomy" id="2741495"/>
    <lineage>
        <taxon>Bacteria</taxon>
        <taxon>Pseudomonadati</taxon>
        <taxon>Pseudomonadota</taxon>
        <taxon>Alphaproteobacteria</taxon>
        <taxon>Sphingomonadales</taxon>
        <taxon>Sphingomonadaceae</taxon>
        <taxon>Sphingomonas</taxon>
    </lineage>
</organism>
<evidence type="ECO:0000313" key="2">
    <source>
        <dbReference type="Proteomes" id="UP000621447"/>
    </source>
</evidence>
<name>A0ABX2JQY4_9SPHN</name>
<dbReference type="RefSeq" id="WP_174194084.1">
    <property type="nucleotide sequence ID" value="NZ_JABULH010000003.1"/>
</dbReference>
<sequence>MEQTVFVDLLHQVVIAPAATDTIANLAAPSGRRVSDERKRRAAWFNSLSAEDRANVEHVAQEAARGVAFGIFCVLDGCRVIEDYDQRGHLELHHIYKGTKTLLSSSADDSSAGALHELL</sequence>
<reference evidence="1 2" key="1">
    <citation type="submission" date="2020-06" db="EMBL/GenBank/DDBJ databases">
        <title>Sphingomonas hominis sp. nov., a member of the Sphingomonas, isolated from the hair of a 22-year-old girl.</title>
        <authorList>
            <person name="Zhang D.-F."/>
            <person name="Cui X.-W."/>
        </authorList>
    </citation>
    <scope>NUCLEOTIDE SEQUENCE [LARGE SCALE GENOMIC DNA]</scope>
    <source>
        <strain evidence="1 2">HHU CXW</strain>
    </source>
</reference>
<dbReference type="Proteomes" id="UP000621447">
    <property type="component" value="Unassembled WGS sequence"/>
</dbReference>
<accession>A0ABX2JQY4</accession>
<evidence type="ECO:0000313" key="1">
    <source>
        <dbReference type="EMBL" id="NTS65472.1"/>
    </source>
</evidence>
<protein>
    <submittedName>
        <fullName evidence="1">Uncharacterized protein</fullName>
    </submittedName>
</protein>
<proteinExistence type="predicted"/>
<gene>
    <name evidence="1" type="ORF">HRV97_09890</name>
</gene>